<dbReference type="GO" id="GO:0005198">
    <property type="term" value="F:structural molecule activity"/>
    <property type="evidence" value="ECO:0007669"/>
    <property type="project" value="UniProtKB-UniRule"/>
</dbReference>
<dbReference type="AlphaFoldDB" id="A0A1M6B421"/>
<evidence type="ECO:0000313" key="12">
    <source>
        <dbReference type="Proteomes" id="UP000184310"/>
    </source>
</evidence>
<dbReference type="EMBL" id="FQZB01000003">
    <property type="protein sequence ID" value="SHI43502.1"/>
    <property type="molecule type" value="Genomic_DNA"/>
</dbReference>
<dbReference type="GO" id="GO:0044780">
    <property type="term" value="P:bacterial-type flagellum assembly"/>
    <property type="evidence" value="ECO:0007669"/>
    <property type="project" value="InterPro"/>
</dbReference>
<keyword evidence="6 7" id="KW-0975">Bacterial flagellum</keyword>
<comment type="similarity">
    <text evidence="3 7">Belongs to the flagella basal body rod proteins family.</text>
</comment>
<organism evidence="11 12">
    <name type="scientific">Clostridium cavendishii DSM 21758</name>
    <dbReference type="NCBI Taxonomy" id="1121302"/>
    <lineage>
        <taxon>Bacteria</taxon>
        <taxon>Bacillati</taxon>
        <taxon>Bacillota</taxon>
        <taxon>Clostridia</taxon>
        <taxon>Eubacteriales</taxon>
        <taxon>Clostridiaceae</taxon>
        <taxon>Clostridium</taxon>
    </lineage>
</organism>
<dbReference type="GO" id="GO:0009424">
    <property type="term" value="C:bacterial-type flagellum hook"/>
    <property type="evidence" value="ECO:0007669"/>
    <property type="project" value="UniProtKB-UniRule"/>
</dbReference>
<evidence type="ECO:0000256" key="2">
    <source>
        <dbReference type="ARBA" id="ARBA00004613"/>
    </source>
</evidence>
<dbReference type="RefSeq" id="WP_072984473.1">
    <property type="nucleotide sequence ID" value="NZ_FQZB01000003.1"/>
</dbReference>
<comment type="subcellular location">
    <subcellularLocation>
        <location evidence="1 7">Bacterial flagellum</location>
    </subcellularLocation>
    <subcellularLocation>
        <location evidence="2 7">Secreted</location>
    </subcellularLocation>
</comment>
<reference evidence="11 12" key="1">
    <citation type="submission" date="2016-11" db="EMBL/GenBank/DDBJ databases">
        <authorList>
            <person name="Jaros S."/>
            <person name="Januszkiewicz K."/>
            <person name="Wedrychowicz H."/>
        </authorList>
    </citation>
    <scope>NUCLEOTIDE SEQUENCE [LARGE SCALE GENOMIC DNA]</scope>
    <source>
        <strain evidence="11 12">DSM 21758</strain>
    </source>
</reference>
<proteinExistence type="inferred from homology"/>
<keyword evidence="12" id="KW-1185">Reference proteome</keyword>
<evidence type="ECO:0000259" key="8">
    <source>
        <dbReference type="Pfam" id="PF00460"/>
    </source>
</evidence>
<evidence type="ECO:0000259" key="10">
    <source>
        <dbReference type="Pfam" id="PF22638"/>
    </source>
</evidence>
<dbReference type="PANTHER" id="PTHR30033">
    <property type="entry name" value="FLAGELLAR HOOK-ASSOCIATED PROTEIN 1"/>
    <property type="match status" value="1"/>
</dbReference>
<dbReference type="PANTHER" id="PTHR30033:SF1">
    <property type="entry name" value="FLAGELLAR HOOK-ASSOCIATED PROTEIN 1"/>
    <property type="match status" value="1"/>
</dbReference>
<dbReference type="InterPro" id="IPR001444">
    <property type="entry name" value="Flag_bb_rod_N"/>
</dbReference>
<dbReference type="Proteomes" id="UP000184310">
    <property type="component" value="Unassembled WGS sequence"/>
</dbReference>
<evidence type="ECO:0000256" key="4">
    <source>
        <dbReference type="ARBA" id="ARBA00016244"/>
    </source>
</evidence>
<evidence type="ECO:0000256" key="1">
    <source>
        <dbReference type="ARBA" id="ARBA00004365"/>
    </source>
</evidence>
<evidence type="ECO:0000256" key="6">
    <source>
        <dbReference type="ARBA" id="ARBA00023143"/>
    </source>
</evidence>
<sequence length="582" mass="64461">MSGLFATLNIGRSGMFTAQRNIDVTSHNIANANTEGYTRQRAKTVTNTPFGQPGTVGQIGMGAQVQAIERIRDTFLDFQVRNETTVLGQYDTRSSYLNQIESIMSEPSDNGISTLIGKFFDSWQELSKQPQSSNNRTVVAQQTLALTDALNHTYKRFNDLQKDAESMIKNTVVDVNSILDQVNELNKEIMTVKVSGNAPNDLMDKRDLLLDKLSQNFNIVVDKKNFEGVDVKPGDIDGMKAPELVVADGNQDYARFSYINSVEKDPSDASGKTYIVTYSALGNMTNSSSQKTLKLTDVTEAQVKELKQTRVLWGSSKGIAIKGDGAPIEDGETIKYSELRAFKPKSGSLKGDSSIQNDIEKYKEQLNKIAKAIAFTVNAIHSGTNNVADDKMPLFVNGKTCKYDDQKQLDLTSNKEDEITAENITINQEILSDVMKIRTKKNDTDGEKENSRALAIAQLRKSLIKMQDIDDKTSRSDLIKGFVETDGSNLTIKNDINGMTLDGYFKDTIDRLAVQGQEAKRMVNNQVYLLDDISNSREKVSGVSLDEEMANLVQYQHAYGANAKIIATVDQLLDVVVNGLKR</sequence>
<keyword evidence="5 7" id="KW-0964">Secreted</keyword>
<keyword evidence="11" id="KW-0966">Cell projection</keyword>
<feature type="domain" description="Flagellar basal-body/hook protein C-terminal" evidence="9">
    <location>
        <begin position="540"/>
        <end position="577"/>
    </location>
</feature>
<dbReference type="Pfam" id="PF22638">
    <property type="entry name" value="FlgK_D1"/>
    <property type="match status" value="1"/>
</dbReference>
<feature type="domain" description="Flagellar basal body rod protein N-terminal" evidence="8">
    <location>
        <begin position="8"/>
        <end position="38"/>
    </location>
</feature>
<dbReference type="PRINTS" id="PR01005">
    <property type="entry name" value="FLGHOOKAP1"/>
</dbReference>
<dbReference type="GO" id="GO:0005576">
    <property type="term" value="C:extracellular region"/>
    <property type="evidence" value="ECO:0007669"/>
    <property type="project" value="UniProtKB-SubCell"/>
</dbReference>
<dbReference type="SUPFAM" id="SSF64518">
    <property type="entry name" value="Phase 1 flagellin"/>
    <property type="match status" value="1"/>
</dbReference>
<accession>A0A1M6B421</accession>
<dbReference type="InterPro" id="IPR010930">
    <property type="entry name" value="Flg_bb/hook_C_dom"/>
</dbReference>
<dbReference type="InterPro" id="IPR002371">
    <property type="entry name" value="FlgK"/>
</dbReference>
<dbReference type="OrthoDB" id="9802553at2"/>
<dbReference type="STRING" id="1121302.SAMN02745163_00251"/>
<gene>
    <name evidence="7" type="primary">flgK</name>
    <name evidence="11" type="ORF">SAMN02745163_00251</name>
</gene>
<protein>
    <recommendedName>
        <fullName evidence="4 7">Flagellar hook-associated protein 1</fullName>
        <shortName evidence="7">HAP1</shortName>
    </recommendedName>
</protein>
<keyword evidence="11" id="KW-0969">Cilium</keyword>
<dbReference type="InterPro" id="IPR053927">
    <property type="entry name" value="FlgK_helical"/>
</dbReference>
<evidence type="ECO:0000256" key="7">
    <source>
        <dbReference type="RuleBase" id="RU362065"/>
    </source>
</evidence>
<keyword evidence="11" id="KW-0282">Flagellum</keyword>
<feature type="domain" description="Flagellar hook-associated protein FlgK helical" evidence="10">
    <location>
        <begin position="97"/>
        <end position="254"/>
    </location>
</feature>
<evidence type="ECO:0000256" key="3">
    <source>
        <dbReference type="ARBA" id="ARBA00009677"/>
    </source>
</evidence>
<evidence type="ECO:0000256" key="5">
    <source>
        <dbReference type="ARBA" id="ARBA00022525"/>
    </source>
</evidence>
<evidence type="ECO:0000259" key="9">
    <source>
        <dbReference type="Pfam" id="PF06429"/>
    </source>
</evidence>
<evidence type="ECO:0000313" key="11">
    <source>
        <dbReference type="EMBL" id="SHI43502.1"/>
    </source>
</evidence>
<dbReference type="NCBIfam" id="TIGR02492">
    <property type="entry name" value="flgK_ends"/>
    <property type="match status" value="1"/>
</dbReference>
<dbReference type="Pfam" id="PF00460">
    <property type="entry name" value="Flg_bb_rod"/>
    <property type="match status" value="1"/>
</dbReference>
<name>A0A1M6B421_9CLOT</name>
<dbReference type="Pfam" id="PF06429">
    <property type="entry name" value="Flg_bbr_C"/>
    <property type="match status" value="1"/>
</dbReference>